<evidence type="ECO:0000256" key="1">
    <source>
        <dbReference type="ARBA" id="ARBA00004196"/>
    </source>
</evidence>
<dbReference type="InterPro" id="IPR036249">
    <property type="entry name" value="Thioredoxin-like_sf"/>
</dbReference>
<reference evidence="7 8" key="1">
    <citation type="submission" date="2019-06" db="EMBL/GenBank/DDBJ databases">
        <title>Whole genome shotgun sequence of Brevibacillus parabrevis NBRC 12334.</title>
        <authorList>
            <person name="Hosoyama A."/>
            <person name="Uohara A."/>
            <person name="Ohji S."/>
            <person name="Ichikawa N."/>
        </authorList>
    </citation>
    <scope>NUCLEOTIDE SEQUENCE [LARGE SCALE GENOMIC DNA]</scope>
    <source>
        <strain evidence="7 8">NBRC 12334</strain>
    </source>
</reference>
<keyword evidence="8" id="KW-1185">Reference proteome</keyword>
<keyword evidence="5" id="KW-0676">Redox-active center</keyword>
<dbReference type="GO" id="GO:0016491">
    <property type="term" value="F:oxidoreductase activity"/>
    <property type="evidence" value="ECO:0007669"/>
    <property type="project" value="InterPro"/>
</dbReference>
<dbReference type="PANTHER" id="PTHR42852">
    <property type="entry name" value="THIOL:DISULFIDE INTERCHANGE PROTEIN DSBE"/>
    <property type="match status" value="1"/>
</dbReference>
<dbReference type="InterPro" id="IPR050553">
    <property type="entry name" value="Thioredoxin_ResA/DsbE_sf"/>
</dbReference>
<dbReference type="NCBIfam" id="NF002854">
    <property type="entry name" value="PRK03147.1"/>
    <property type="match status" value="1"/>
</dbReference>
<comment type="subcellular location">
    <subcellularLocation>
        <location evidence="1">Cell envelope</location>
    </subcellularLocation>
</comment>
<evidence type="ECO:0000256" key="2">
    <source>
        <dbReference type="ARBA" id="ARBA00022748"/>
    </source>
</evidence>
<feature type="domain" description="Thioredoxin" evidence="6">
    <location>
        <begin position="39"/>
        <end position="177"/>
    </location>
</feature>
<evidence type="ECO:0000259" key="6">
    <source>
        <dbReference type="PROSITE" id="PS51352"/>
    </source>
</evidence>
<comment type="caution">
    <text evidence="7">The sequence shown here is derived from an EMBL/GenBank/DDBJ whole genome shotgun (WGS) entry which is preliminary data.</text>
</comment>
<dbReference type="EMBL" id="BJMH01000009">
    <property type="protein sequence ID" value="GEB32666.1"/>
    <property type="molecule type" value="Genomic_DNA"/>
</dbReference>
<dbReference type="Gene3D" id="3.40.30.10">
    <property type="entry name" value="Glutaredoxin"/>
    <property type="match status" value="1"/>
</dbReference>
<dbReference type="GO" id="GO:0017004">
    <property type="term" value="P:cytochrome complex assembly"/>
    <property type="evidence" value="ECO:0007669"/>
    <property type="project" value="UniProtKB-KW"/>
</dbReference>
<dbReference type="PANTHER" id="PTHR42852:SF6">
    <property type="entry name" value="THIOL:DISULFIDE INTERCHANGE PROTEIN DSBE"/>
    <property type="match status" value="1"/>
</dbReference>
<dbReference type="PROSITE" id="PS51352">
    <property type="entry name" value="THIOREDOXIN_2"/>
    <property type="match status" value="1"/>
</dbReference>
<dbReference type="InterPro" id="IPR013766">
    <property type="entry name" value="Thioredoxin_domain"/>
</dbReference>
<dbReference type="CDD" id="cd02966">
    <property type="entry name" value="TlpA_like_family"/>
    <property type="match status" value="1"/>
</dbReference>
<dbReference type="Proteomes" id="UP000316882">
    <property type="component" value="Unassembled WGS sequence"/>
</dbReference>
<evidence type="ECO:0000256" key="3">
    <source>
        <dbReference type="ARBA" id="ARBA00022968"/>
    </source>
</evidence>
<dbReference type="InterPro" id="IPR000866">
    <property type="entry name" value="AhpC/TSA"/>
</dbReference>
<evidence type="ECO:0000256" key="5">
    <source>
        <dbReference type="ARBA" id="ARBA00023284"/>
    </source>
</evidence>
<dbReference type="InterPro" id="IPR017937">
    <property type="entry name" value="Thioredoxin_CS"/>
</dbReference>
<sequence length="178" mass="19645">MGIMNKTNRTYVRVAVLGLLLVALVFALYSSFVKDPNAVKVGGDAPNFSLEQLNGPELALDDLKGKGVVLNFWGTWCEPCKKEMPALQEQYNKFKDKGLVVVGVNIGEAPVAVEPFVKQFGVDFPILLDRQSQITKLYRIGPIPTTFFIAPDGEVKEIFIGQLNEAMIADKMSKILPK</sequence>
<gene>
    <name evidence="7" type="primary">resA</name>
    <name evidence="7" type="ORF">BPA01_22460</name>
</gene>
<name>A0A4Y3PL12_BREPA</name>
<proteinExistence type="predicted"/>
<keyword evidence="3" id="KW-0812">Transmembrane</keyword>
<organism evidence="7 8">
    <name type="scientific">Brevibacillus parabrevis</name>
    <dbReference type="NCBI Taxonomy" id="54914"/>
    <lineage>
        <taxon>Bacteria</taxon>
        <taxon>Bacillati</taxon>
        <taxon>Bacillota</taxon>
        <taxon>Bacilli</taxon>
        <taxon>Bacillales</taxon>
        <taxon>Paenibacillaceae</taxon>
        <taxon>Brevibacillus</taxon>
    </lineage>
</organism>
<dbReference type="SUPFAM" id="SSF52833">
    <property type="entry name" value="Thioredoxin-like"/>
    <property type="match status" value="1"/>
</dbReference>
<keyword evidence="3" id="KW-0735">Signal-anchor</keyword>
<evidence type="ECO:0000256" key="4">
    <source>
        <dbReference type="ARBA" id="ARBA00023157"/>
    </source>
</evidence>
<dbReference type="PROSITE" id="PS00194">
    <property type="entry name" value="THIOREDOXIN_1"/>
    <property type="match status" value="1"/>
</dbReference>
<dbReference type="STRING" id="54914.AV540_05005"/>
<dbReference type="AlphaFoldDB" id="A0A4Y3PL12"/>
<keyword evidence="4" id="KW-1015">Disulfide bond</keyword>
<dbReference type="GO" id="GO:0016209">
    <property type="term" value="F:antioxidant activity"/>
    <property type="evidence" value="ECO:0007669"/>
    <property type="project" value="InterPro"/>
</dbReference>
<accession>A0A4Y3PL12</accession>
<protein>
    <submittedName>
        <fullName evidence="7">Thiol-disulfide oxidoreductase ResA</fullName>
    </submittedName>
</protein>
<dbReference type="Pfam" id="PF00578">
    <property type="entry name" value="AhpC-TSA"/>
    <property type="match status" value="1"/>
</dbReference>
<evidence type="ECO:0000313" key="8">
    <source>
        <dbReference type="Proteomes" id="UP000316882"/>
    </source>
</evidence>
<evidence type="ECO:0000313" key="7">
    <source>
        <dbReference type="EMBL" id="GEB32666.1"/>
    </source>
</evidence>
<keyword evidence="2" id="KW-0201">Cytochrome c-type biogenesis</keyword>
<dbReference type="GO" id="GO:0030313">
    <property type="term" value="C:cell envelope"/>
    <property type="evidence" value="ECO:0007669"/>
    <property type="project" value="UniProtKB-SubCell"/>
</dbReference>